<name>A0A2G6DZJ9_9BACT</name>
<reference evidence="1 2" key="1">
    <citation type="submission" date="2017-10" db="EMBL/GenBank/DDBJ databases">
        <title>Novel microbial diversity and functional potential in the marine mammal oral microbiome.</title>
        <authorList>
            <person name="Dudek N.K."/>
            <person name="Sun C.L."/>
            <person name="Burstein D."/>
            <person name="Kantor R.S."/>
            <person name="Aliaga Goltsman D.S."/>
            <person name="Bik E.M."/>
            <person name="Thomas B.C."/>
            <person name="Banfield J.F."/>
            <person name="Relman D.A."/>
        </authorList>
    </citation>
    <scope>NUCLEOTIDE SEQUENCE [LARGE SCALE GENOMIC DNA]</scope>
    <source>
        <strain evidence="1">DOLZORAL124_49_17</strain>
    </source>
</reference>
<dbReference type="Pfam" id="PF07963">
    <property type="entry name" value="N_methyl"/>
    <property type="match status" value="1"/>
</dbReference>
<dbReference type="AlphaFoldDB" id="A0A2G6DZJ9"/>
<comment type="caution">
    <text evidence="1">The sequence shown here is derived from an EMBL/GenBank/DDBJ whole genome shotgun (WGS) entry which is preliminary data.</text>
</comment>
<evidence type="ECO:0000313" key="2">
    <source>
        <dbReference type="Proteomes" id="UP000229740"/>
    </source>
</evidence>
<dbReference type="Proteomes" id="UP000229740">
    <property type="component" value="Unassembled WGS sequence"/>
</dbReference>
<evidence type="ECO:0000313" key="1">
    <source>
        <dbReference type="EMBL" id="PID55273.1"/>
    </source>
</evidence>
<accession>A0A2G6DZJ9</accession>
<dbReference type="NCBIfam" id="TIGR02532">
    <property type="entry name" value="IV_pilin_GFxxxE"/>
    <property type="match status" value="1"/>
</dbReference>
<evidence type="ECO:0008006" key="3">
    <source>
        <dbReference type="Google" id="ProtNLM"/>
    </source>
</evidence>
<proteinExistence type="predicted"/>
<protein>
    <recommendedName>
        <fullName evidence="3">Prepilin-type cleavage/methylation domain-containing protein</fullName>
    </recommendedName>
</protein>
<dbReference type="EMBL" id="PDPS01000145">
    <property type="protein sequence ID" value="PID55273.1"/>
    <property type="molecule type" value="Genomic_DNA"/>
</dbReference>
<dbReference type="InterPro" id="IPR045584">
    <property type="entry name" value="Pilin-like"/>
</dbReference>
<organism evidence="1 2">
    <name type="scientific">candidate division KSB3 bacterium</name>
    <dbReference type="NCBI Taxonomy" id="2044937"/>
    <lineage>
        <taxon>Bacteria</taxon>
        <taxon>candidate division KSB3</taxon>
    </lineage>
</organism>
<gene>
    <name evidence="1" type="ORF">CSB45_16325</name>
</gene>
<dbReference type="SUPFAM" id="SSF54523">
    <property type="entry name" value="Pili subunits"/>
    <property type="match status" value="1"/>
</dbReference>
<dbReference type="PROSITE" id="PS00409">
    <property type="entry name" value="PROKAR_NTER_METHYL"/>
    <property type="match status" value="1"/>
</dbReference>
<dbReference type="Gene3D" id="3.30.700.10">
    <property type="entry name" value="Glycoprotein, Type 4 Pilin"/>
    <property type="match status" value="1"/>
</dbReference>
<dbReference type="InterPro" id="IPR012902">
    <property type="entry name" value="N_methyl_site"/>
</dbReference>
<sequence length="179" mass="19156">MKSNSKGFTLIEMAIVLVIIGLILGAVTKGKDMVESARQKKFYNSVIRGWQLAFINYTDRTGLMLADARNDTNAKTESTSSRDNRISGNIANAIAQLEAVGFEPPTSSPFVSFGNRTISLSLGYTGGKNWMGCNAIPKKLAIALDTIIDGEMDQDNGSVTYTVSESGTVTGFTVDVGTL</sequence>